<dbReference type="AlphaFoldDB" id="A0A937RGP7"/>
<dbReference type="Proteomes" id="UP000604475">
    <property type="component" value="Unassembled WGS sequence"/>
</dbReference>
<gene>
    <name evidence="1" type="ORF">I7412_15595</name>
</gene>
<reference evidence="1" key="1">
    <citation type="submission" date="2020-12" db="EMBL/GenBank/DDBJ databases">
        <title>Genomic characterization of non-nitrogen-fixing Frankia strains.</title>
        <authorList>
            <person name="Carlos-Shanley C."/>
            <person name="Guerra T."/>
            <person name="Hahn D."/>
        </authorList>
    </citation>
    <scope>NUCLEOTIDE SEQUENCE</scope>
    <source>
        <strain evidence="1">CN6</strain>
    </source>
</reference>
<protein>
    <submittedName>
        <fullName evidence="1">Sucrose-6-phosphate hydrolase</fullName>
    </submittedName>
</protein>
<dbReference type="Gene3D" id="3.40.50.1000">
    <property type="entry name" value="HAD superfamily/HAD-like"/>
    <property type="match status" value="2"/>
</dbReference>
<dbReference type="SUPFAM" id="SSF56784">
    <property type="entry name" value="HAD-like"/>
    <property type="match status" value="1"/>
</dbReference>
<keyword evidence="2" id="KW-1185">Reference proteome</keyword>
<dbReference type="InterPro" id="IPR036412">
    <property type="entry name" value="HAD-like_sf"/>
</dbReference>
<sequence length="275" mass="28484">MVACDLDQTLIFSRRSFRLPDGVGEPPLVLVERIDGEPWAFMTETAFAGVAALHEGAVLVPVTTRTLAQYGRVDLGVTPRYAVAANGGHLLVDGVVDPAWADAVAERLRGGAPLADVLAIAERLATGGWCRLTRVADDLFVYLVAHERDGIPDLAGVTDELAAAGWTVSVQGRKVYLVPAALTKQAALAEVARRAGATRVAAAGDSLLDAPMLLAADAAVRPAHGELHDRAWTAPHLHVTAAAGLLAGEELLAHLTGLVTGGRVAGGRVAAAAGR</sequence>
<proteinExistence type="predicted"/>
<dbReference type="EMBL" id="JAEACQ010000191">
    <property type="protein sequence ID" value="MBL7628549.1"/>
    <property type="molecule type" value="Genomic_DNA"/>
</dbReference>
<comment type="caution">
    <text evidence="1">The sequence shown here is derived from an EMBL/GenBank/DDBJ whole genome shotgun (WGS) entry which is preliminary data.</text>
</comment>
<name>A0A937RGP7_9ACTN</name>
<organism evidence="1 2">
    <name type="scientific">Frankia nepalensis</name>
    <dbReference type="NCBI Taxonomy" id="1836974"/>
    <lineage>
        <taxon>Bacteria</taxon>
        <taxon>Bacillati</taxon>
        <taxon>Actinomycetota</taxon>
        <taxon>Actinomycetes</taxon>
        <taxon>Frankiales</taxon>
        <taxon>Frankiaceae</taxon>
        <taxon>Frankia</taxon>
    </lineage>
</organism>
<evidence type="ECO:0000313" key="1">
    <source>
        <dbReference type="EMBL" id="MBL7628549.1"/>
    </source>
</evidence>
<dbReference type="InterPro" id="IPR023214">
    <property type="entry name" value="HAD_sf"/>
</dbReference>
<dbReference type="PIRSF" id="PIRSF030802">
    <property type="entry name" value="UCP030802"/>
    <property type="match status" value="1"/>
</dbReference>
<dbReference type="InterPro" id="IPR024197">
    <property type="entry name" value="TPP-like"/>
</dbReference>
<keyword evidence="1" id="KW-0378">Hydrolase</keyword>
<dbReference type="GO" id="GO:0016787">
    <property type="term" value="F:hydrolase activity"/>
    <property type="evidence" value="ECO:0007669"/>
    <property type="project" value="UniProtKB-KW"/>
</dbReference>
<evidence type="ECO:0000313" key="2">
    <source>
        <dbReference type="Proteomes" id="UP000604475"/>
    </source>
</evidence>
<accession>A0A937RGP7</accession>